<gene>
    <name evidence="3" type="ORF">KPH14_006433</name>
</gene>
<dbReference type="Proteomes" id="UP001258017">
    <property type="component" value="Unassembled WGS sequence"/>
</dbReference>
<name>A0AAD9RRF4_9HYME</name>
<proteinExistence type="predicted"/>
<evidence type="ECO:0000256" key="1">
    <source>
        <dbReference type="SAM" id="MobiDB-lite"/>
    </source>
</evidence>
<comment type="caution">
    <text evidence="3">The sequence shown here is derived from an EMBL/GenBank/DDBJ whole genome shotgun (WGS) entry which is preliminary data.</text>
</comment>
<feature type="compositionally biased region" description="Basic and acidic residues" evidence="1">
    <location>
        <begin position="229"/>
        <end position="243"/>
    </location>
</feature>
<feature type="region of interest" description="Disordered" evidence="1">
    <location>
        <begin position="214"/>
        <end position="248"/>
    </location>
</feature>
<sequence length="766" mass="85269">MALPPEKAEPLREYVLRTKFRRAKEKRIAELLEKLRQEDEEKAQRNPQVLEKKQQKSVMDRIIGSSQEALETTSAQQKIDPIITTKEVAVTTEIDRETNVESSTTLRTNARDGCVQTVMPIKRRRGACTNCCGGLPGCGPGFGQGCGGRCSCIPGVRIMETGFCDEEKCTTDSMNEIQLPRLFVKRRRGNRLRGGGGIVARDSKKPKMLRICRRKEKKSSLPTRSSVRRPKEGSIVEEKEHGSSRGFHRSLSSLRGQLAWWEEAHESCWESCLNGGCSRSGKNCVGRRSVSTECVPTSYNSVSGVLPGISERPRNFRRKQNVMAAVGAAARWTTSRSSKLLRGTMASSLLALPVPTSKCVRKGFVDLVGDKCRKCLAWETTSLALDERGWSDSRFRKNSQHFPTLGSKTLKRTRNNRANGHSLNADTDKTIWNASDVQRCSSTEYRFDLPRKIMIPVWRSKSWQNYNFSRQRRWLHKDPSRRILKLERNDQERLRGGGSSFDLIAKRKLQQETNSKDQSTMDNLSVIESTPFYKDGENSVTNVACSENTNEDGCSWSHDLTNKRVLRFREEQGCCGNPEHRNEDGRARGGCGGPYKHSYFSNASATSGRRDLQYPRSPCCSQARPQVSCRAVPPGRPPCCPRSLPTCPPPPRFQNHVSCGRIDRCSDTRGRCPCNSCGGPACNDNSDDVEINRCCRTQQMEQYPCHCKCQTCKGFQSCGGCGGQSCGRIYSCAGSSGGTCCFPRNTARRTGPECCGGGNPNCGGCC</sequence>
<dbReference type="EMBL" id="JAIFRP010000026">
    <property type="protein sequence ID" value="KAK2583971.1"/>
    <property type="molecule type" value="Genomic_DNA"/>
</dbReference>
<keyword evidence="4" id="KW-1185">Reference proteome</keyword>
<accession>A0AAD9RRF4</accession>
<dbReference type="PROSITE" id="PS50868">
    <property type="entry name" value="POST_SET"/>
    <property type="match status" value="1"/>
</dbReference>
<dbReference type="GO" id="GO:0003824">
    <property type="term" value="F:catalytic activity"/>
    <property type="evidence" value="ECO:0007669"/>
    <property type="project" value="UniProtKB-ARBA"/>
</dbReference>
<feature type="region of interest" description="Disordered" evidence="1">
    <location>
        <begin position="35"/>
        <end position="58"/>
    </location>
</feature>
<evidence type="ECO:0000313" key="4">
    <source>
        <dbReference type="Proteomes" id="UP001258017"/>
    </source>
</evidence>
<evidence type="ECO:0000313" key="3">
    <source>
        <dbReference type="EMBL" id="KAK2583971.1"/>
    </source>
</evidence>
<evidence type="ECO:0000259" key="2">
    <source>
        <dbReference type="PROSITE" id="PS50868"/>
    </source>
</evidence>
<feature type="domain" description="Post-SET" evidence="2">
    <location>
        <begin position="701"/>
        <end position="717"/>
    </location>
</feature>
<dbReference type="AlphaFoldDB" id="A0AAD9RRF4"/>
<reference evidence="3" key="2">
    <citation type="journal article" date="2023" name="Commun. Biol.">
        <title>Intrasexual cuticular hydrocarbon dimorphism in a wasp sheds light on hydrocarbon biosynthesis genes in Hymenoptera.</title>
        <authorList>
            <person name="Moris V.C."/>
            <person name="Podsiadlowski L."/>
            <person name="Martin S."/>
            <person name="Oeyen J.P."/>
            <person name="Donath A."/>
            <person name="Petersen M."/>
            <person name="Wilbrandt J."/>
            <person name="Misof B."/>
            <person name="Liedtke D."/>
            <person name="Thamm M."/>
            <person name="Scheiner R."/>
            <person name="Schmitt T."/>
            <person name="Niehuis O."/>
        </authorList>
    </citation>
    <scope>NUCLEOTIDE SEQUENCE</scope>
    <source>
        <strain evidence="3">GBR_01_08_01A</strain>
    </source>
</reference>
<feature type="compositionally biased region" description="Basic and acidic residues" evidence="1">
    <location>
        <begin position="35"/>
        <end position="54"/>
    </location>
</feature>
<protein>
    <recommendedName>
        <fullName evidence="2">Post-SET domain-containing protein</fullName>
    </recommendedName>
</protein>
<dbReference type="InterPro" id="IPR003616">
    <property type="entry name" value="Post-SET_dom"/>
</dbReference>
<reference evidence="3" key="1">
    <citation type="submission" date="2021-08" db="EMBL/GenBank/DDBJ databases">
        <authorList>
            <person name="Misof B."/>
            <person name="Oliver O."/>
            <person name="Podsiadlowski L."/>
            <person name="Donath A."/>
            <person name="Peters R."/>
            <person name="Mayer C."/>
            <person name="Rust J."/>
            <person name="Gunkel S."/>
            <person name="Lesny P."/>
            <person name="Martin S."/>
            <person name="Oeyen J.P."/>
            <person name="Petersen M."/>
            <person name="Panagiotis P."/>
            <person name="Wilbrandt J."/>
            <person name="Tanja T."/>
        </authorList>
    </citation>
    <scope>NUCLEOTIDE SEQUENCE</scope>
    <source>
        <strain evidence="3">GBR_01_08_01A</strain>
        <tissue evidence="3">Thorax + abdomen</tissue>
    </source>
</reference>
<organism evidence="3 4">
    <name type="scientific">Odynerus spinipes</name>
    <dbReference type="NCBI Taxonomy" id="1348599"/>
    <lineage>
        <taxon>Eukaryota</taxon>
        <taxon>Metazoa</taxon>
        <taxon>Ecdysozoa</taxon>
        <taxon>Arthropoda</taxon>
        <taxon>Hexapoda</taxon>
        <taxon>Insecta</taxon>
        <taxon>Pterygota</taxon>
        <taxon>Neoptera</taxon>
        <taxon>Endopterygota</taxon>
        <taxon>Hymenoptera</taxon>
        <taxon>Apocrita</taxon>
        <taxon>Aculeata</taxon>
        <taxon>Vespoidea</taxon>
        <taxon>Vespidae</taxon>
        <taxon>Eumeninae</taxon>
        <taxon>Odynerus</taxon>
    </lineage>
</organism>